<proteinExistence type="predicted"/>
<organism evidence="1 2">
    <name type="scientific">Panagrolaimus sp. ES5</name>
    <dbReference type="NCBI Taxonomy" id="591445"/>
    <lineage>
        <taxon>Eukaryota</taxon>
        <taxon>Metazoa</taxon>
        <taxon>Ecdysozoa</taxon>
        <taxon>Nematoda</taxon>
        <taxon>Chromadorea</taxon>
        <taxon>Rhabditida</taxon>
        <taxon>Tylenchina</taxon>
        <taxon>Panagrolaimomorpha</taxon>
        <taxon>Panagrolaimoidea</taxon>
        <taxon>Panagrolaimidae</taxon>
        <taxon>Panagrolaimus</taxon>
    </lineage>
</organism>
<sequence>MKASQIGQPPLEGRPSIASTPRSNKLITPRASIQGRKPSSTDPTPAGSPKMSPAVSKDNLDKIKKVSEIPRPKQTASSNTSEVASSSVPQTAERKGSESESVKEMAKKISEKGSLPQTDFSDDINKPDEADVEYLRMQVKDLTEKLNILNLCTGIQ</sequence>
<accession>A0AC34FEA3</accession>
<name>A0AC34FEA3_9BILA</name>
<reference evidence="2" key="1">
    <citation type="submission" date="2022-11" db="UniProtKB">
        <authorList>
            <consortium name="WormBaseParasite"/>
        </authorList>
    </citation>
    <scope>IDENTIFICATION</scope>
</reference>
<evidence type="ECO:0000313" key="1">
    <source>
        <dbReference type="Proteomes" id="UP000887579"/>
    </source>
</evidence>
<dbReference type="Proteomes" id="UP000887579">
    <property type="component" value="Unplaced"/>
</dbReference>
<protein>
    <submittedName>
        <fullName evidence="2">Uncharacterized protein</fullName>
    </submittedName>
</protein>
<dbReference type="WBParaSite" id="ES5_v2.g15442.t1">
    <property type="protein sequence ID" value="ES5_v2.g15442.t1"/>
    <property type="gene ID" value="ES5_v2.g15442"/>
</dbReference>
<evidence type="ECO:0000313" key="2">
    <source>
        <dbReference type="WBParaSite" id="ES5_v2.g15442.t1"/>
    </source>
</evidence>